<evidence type="ECO:0000256" key="2">
    <source>
        <dbReference type="ARBA" id="ARBA00022694"/>
    </source>
</evidence>
<dbReference type="InterPro" id="IPR010997">
    <property type="entry name" value="HRDC-like_sf"/>
</dbReference>
<evidence type="ECO:0000256" key="3">
    <source>
        <dbReference type="ARBA" id="ARBA00022722"/>
    </source>
</evidence>
<protein>
    <recommendedName>
        <fullName evidence="6">Ribonuclease D</fullName>
        <shortName evidence="6">RNase D</shortName>
        <ecNumber evidence="6">3.1.13.5</ecNumber>
    </recommendedName>
</protein>
<comment type="caution">
    <text evidence="8">The sequence shown here is derived from an EMBL/GenBank/DDBJ whole genome shotgun (WGS) entry which is preliminary data.</text>
</comment>
<dbReference type="SMART" id="SM00474">
    <property type="entry name" value="35EXOc"/>
    <property type="match status" value="1"/>
</dbReference>
<dbReference type="InterPro" id="IPR002121">
    <property type="entry name" value="HRDC_dom"/>
</dbReference>
<dbReference type="EC" id="3.1.13.5" evidence="6"/>
<evidence type="ECO:0000259" key="7">
    <source>
        <dbReference type="PROSITE" id="PS50967"/>
    </source>
</evidence>
<dbReference type="SUPFAM" id="SSF53098">
    <property type="entry name" value="Ribonuclease H-like"/>
    <property type="match status" value="1"/>
</dbReference>
<dbReference type="SUPFAM" id="SSF47819">
    <property type="entry name" value="HRDC-like"/>
    <property type="match status" value="2"/>
</dbReference>
<gene>
    <name evidence="6 8" type="primary">rnd</name>
    <name evidence="8" type="ORF">SCD92_02235</name>
</gene>
<dbReference type="PROSITE" id="PS50967">
    <property type="entry name" value="HRDC"/>
    <property type="match status" value="1"/>
</dbReference>
<feature type="domain" description="HRDC" evidence="7">
    <location>
        <begin position="214"/>
        <end position="294"/>
    </location>
</feature>
<dbReference type="Gene3D" id="3.30.420.10">
    <property type="entry name" value="Ribonuclease H-like superfamily/Ribonuclease H"/>
    <property type="match status" value="1"/>
</dbReference>
<keyword evidence="3 6" id="KW-0540">Nuclease</keyword>
<accession>A0ABU4RTE5</accession>
<dbReference type="Pfam" id="PF01612">
    <property type="entry name" value="DNA_pol_A_exo1"/>
    <property type="match status" value="1"/>
</dbReference>
<reference evidence="8 9" key="1">
    <citation type="submission" date="2023-11" db="EMBL/GenBank/DDBJ databases">
        <title>Gilvimarinus fulvus sp. nov., isolated from the surface of Kelp.</title>
        <authorList>
            <person name="Sun Y.Y."/>
            <person name="Gong Y."/>
            <person name="Du Z.J."/>
        </authorList>
    </citation>
    <scope>NUCLEOTIDE SEQUENCE [LARGE SCALE GENOMIC DNA]</scope>
    <source>
        <strain evidence="8 9">SDUM040013</strain>
    </source>
</reference>
<keyword evidence="1 6" id="KW-0963">Cytoplasm</keyword>
<proteinExistence type="inferred from homology"/>
<dbReference type="InterPro" id="IPR044876">
    <property type="entry name" value="HRDC_dom_sf"/>
</dbReference>
<comment type="subcellular location">
    <subcellularLocation>
        <location evidence="6">Cytoplasm</location>
    </subcellularLocation>
</comment>
<comment type="similarity">
    <text evidence="6">Belongs to the RNase D family.</text>
</comment>
<keyword evidence="9" id="KW-1185">Reference proteome</keyword>
<keyword evidence="2 6" id="KW-0819">tRNA processing</keyword>
<name>A0ABU4RTE5_9GAMM</name>
<dbReference type="NCBIfam" id="TIGR01388">
    <property type="entry name" value="rnd"/>
    <property type="match status" value="1"/>
</dbReference>
<dbReference type="InterPro" id="IPR051086">
    <property type="entry name" value="RNase_D-like"/>
</dbReference>
<evidence type="ECO:0000313" key="9">
    <source>
        <dbReference type="Proteomes" id="UP001273505"/>
    </source>
</evidence>
<comment type="function">
    <text evidence="6">Exonuclease involved in the 3' processing of various precursor tRNAs. Initiates hydrolysis at the 3'-terminus of an RNA molecule and releases 5'-mononucleotides.</text>
</comment>
<evidence type="ECO:0000256" key="5">
    <source>
        <dbReference type="ARBA" id="ARBA00022839"/>
    </source>
</evidence>
<dbReference type="GO" id="GO:0033890">
    <property type="term" value="F:ribonuclease D activity"/>
    <property type="evidence" value="ECO:0007669"/>
    <property type="project" value="UniProtKB-EC"/>
</dbReference>
<keyword evidence="4 6" id="KW-0378">Hydrolase</keyword>
<evidence type="ECO:0000256" key="4">
    <source>
        <dbReference type="ARBA" id="ARBA00022801"/>
    </source>
</evidence>
<evidence type="ECO:0000256" key="6">
    <source>
        <dbReference type="HAMAP-Rule" id="MF_01899"/>
    </source>
</evidence>
<dbReference type="RefSeq" id="WP_302723137.1">
    <property type="nucleotide sequence ID" value="NZ_JAULRU010000583.1"/>
</dbReference>
<dbReference type="Proteomes" id="UP001273505">
    <property type="component" value="Unassembled WGS sequence"/>
</dbReference>
<sequence>MQIPTQPIWVEDANTLRELCRKWSEQAAIAVDTEFMRSDTFYPIAGLIQVGDGEGCYLIDPVAIDDLSALAQLWRDESVTKVLHACSEDLEVFNVRLGAVPSPLFDTQIAAAYAGYGFSLGYANLVREMLGVEIPKGETRSDWLARPLSLAQKDYAALDVAHLLIVYGKLLQTLRQQERLDWVKSDCAELVAAAGEPVDAGSAYLKVGLGWKLPERGVAALKLLAEWREVEARARDIPRNRLMKEQPLFEIARRLPDSMGQLQRIEGIPRRTLHDDGDFLLGLVARACALDEDELPNCLTPPLGREFGSAIKAMKAWVRVRAEELGVPAEILIRKKEYEHIIRSVAHGTPELPGRLNGWRADLIGQSLLKIAIEQVAEVS</sequence>
<dbReference type="InterPro" id="IPR012337">
    <property type="entry name" value="RNaseH-like_sf"/>
</dbReference>
<dbReference type="CDD" id="cd06142">
    <property type="entry name" value="RNaseD_exo"/>
    <property type="match status" value="1"/>
</dbReference>
<dbReference type="Pfam" id="PF00570">
    <property type="entry name" value="HRDC"/>
    <property type="match status" value="1"/>
</dbReference>
<organism evidence="8 9">
    <name type="scientific">Gilvimarinus gilvus</name>
    <dbReference type="NCBI Taxonomy" id="3058038"/>
    <lineage>
        <taxon>Bacteria</taxon>
        <taxon>Pseudomonadati</taxon>
        <taxon>Pseudomonadota</taxon>
        <taxon>Gammaproteobacteria</taxon>
        <taxon>Cellvibrionales</taxon>
        <taxon>Cellvibrionaceae</taxon>
        <taxon>Gilvimarinus</taxon>
    </lineage>
</organism>
<dbReference type="PANTHER" id="PTHR47649:SF1">
    <property type="entry name" value="RIBONUCLEASE D"/>
    <property type="match status" value="1"/>
</dbReference>
<keyword evidence="5 6" id="KW-0269">Exonuclease</keyword>
<dbReference type="InterPro" id="IPR006292">
    <property type="entry name" value="RNase_D"/>
</dbReference>
<dbReference type="HAMAP" id="MF_01899">
    <property type="entry name" value="RNase_D"/>
    <property type="match status" value="1"/>
</dbReference>
<dbReference type="EMBL" id="JAXAFO010000002">
    <property type="protein sequence ID" value="MDX6848160.1"/>
    <property type="molecule type" value="Genomic_DNA"/>
</dbReference>
<evidence type="ECO:0000256" key="1">
    <source>
        <dbReference type="ARBA" id="ARBA00022490"/>
    </source>
</evidence>
<comment type="cofactor">
    <cofactor evidence="6">
        <name>a divalent metal cation</name>
        <dbReference type="ChEBI" id="CHEBI:60240"/>
    </cofactor>
</comment>
<comment type="catalytic activity">
    <reaction evidence="6">
        <text>Exonucleolytic cleavage that removes extra residues from the 3'-terminus of tRNA to produce 5'-mononucleotides.</text>
        <dbReference type="EC" id="3.1.13.5"/>
    </reaction>
</comment>
<dbReference type="InterPro" id="IPR002562">
    <property type="entry name" value="3'-5'_exonuclease_dom"/>
</dbReference>
<dbReference type="PANTHER" id="PTHR47649">
    <property type="entry name" value="RIBONUCLEASE D"/>
    <property type="match status" value="1"/>
</dbReference>
<evidence type="ECO:0000313" key="8">
    <source>
        <dbReference type="EMBL" id="MDX6848160.1"/>
    </source>
</evidence>
<dbReference type="InterPro" id="IPR036397">
    <property type="entry name" value="RNaseH_sf"/>
</dbReference>
<dbReference type="Gene3D" id="1.10.150.80">
    <property type="entry name" value="HRDC domain"/>
    <property type="match status" value="2"/>
</dbReference>